<keyword evidence="2 4" id="KW-0238">DNA-binding</keyword>
<dbReference type="PANTHER" id="PTHR47506:SF1">
    <property type="entry name" value="HTH-TYPE TRANSCRIPTIONAL REGULATOR YJDC"/>
    <property type="match status" value="1"/>
</dbReference>
<proteinExistence type="predicted"/>
<dbReference type="RefSeq" id="WP_103262841.1">
    <property type="nucleotide sequence ID" value="NZ_PPEL01000025.1"/>
</dbReference>
<dbReference type="InterPro" id="IPR009057">
    <property type="entry name" value="Homeodomain-like_sf"/>
</dbReference>
<evidence type="ECO:0000256" key="2">
    <source>
        <dbReference type="ARBA" id="ARBA00023125"/>
    </source>
</evidence>
<evidence type="ECO:0000313" key="7">
    <source>
        <dbReference type="Proteomes" id="UP000236488"/>
    </source>
</evidence>
<dbReference type="InterPro" id="IPR023772">
    <property type="entry name" value="DNA-bd_HTH_TetR-type_CS"/>
</dbReference>
<organism evidence="6 7">
    <name type="scientific">Rubneribacter badeniensis</name>
    <dbReference type="NCBI Taxonomy" id="2070688"/>
    <lineage>
        <taxon>Bacteria</taxon>
        <taxon>Bacillati</taxon>
        <taxon>Actinomycetota</taxon>
        <taxon>Coriobacteriia</taxon>
        <taxon>Eggerthellales</taxon>
        <taxon>Eggerthellaceae</taxon>
        <taxon>Rubneribacter</taxon>
    </lineage>
</organism>
<dbReference type="SUPFAM" id="SSF46689">
    <property type="entry name" value="Homeodomain-like"/>
    <property type="match status" value="1"/>
</dbReference>
<feature type="domain" description="HTH tetR-type" evidence="5">
    <location>
        <begin position="71"/>
        <end position="131"/>
    </location>
</feature>
<dbReference type="Gene3D" id="1.10.357.10">
    <property type="entry name" value="Tetracycline Repressor, domain 2"/>
    <property type="match status" value="1"/>
</dbReference>
<dbReference type="Pfam" id="PF00440">
    <property type="entry name" value="TetR_N"/>
    <property type="match status" value="1"/>
</dbReference>
<evidence type="ECO:0000256" key="4">
    <source>
        <dbReference type="PROSITE-ProRule" id="PRU00335"/>
    </source>
</evidence>
<evidence type="ECO:0000256" key="1">
    <source>
        <dbReference type="ARBA" id="ARBA00023015"/>
    </source>
</evidence>
<name>A0A2K2U5N3_9ACTN</name>
<dbReference type="PANTHER" id="PTHR47506">
    <property type="entry name" value="TRANSCRIPTIONAL REGULATORY PROTEIN"/>
    <property type="match status" value="1"/>
</dbReference>
<sequence length="266" mass="30496">MQDETLLIVDLAKRPSLSRTNENAISALQERKRIRHLPGNDAFVTVSAHLEQRHDGRTNGVQGLIMGRKSTDVREKIIQSAYAIIQEKGYSKTTLENIVQRAGLTRGAFYYYFSDKDEILRELEQRYEATYRNPYGEITECKTAYETIKTLFVHNILSKKEPNPYAVMFRYRVESGTQLEGMRQKQCNLDYDFIEIIARIIQAGIDSGEFDRGLDARDCACSVYMVLLGYDTFLLTHGKAPYAPKRLGEWAEKMADFALSPLRETP</sequence>
<dbReference type="PRINTS" id="PR00455">
    <property type="entry name" value="HTHTETR"/>
</dbReference>
<gene>
    <name evidence="6" type="ORF">C2L80_05875</name>
</gene>
<dbReference type="SUPFAM" id="SSF48498">
    <property type="entry name" value="Tetracyclin repressor-like, C-terminal domain"/>
    <property type="match status" value="1"/>
</dbReference>
<dbReference type="AlphaFoldDB" id="A0A2K2U5N3"/>
<evidence type="ECO:0000256" key="3">
    <source>
        <dbReference type="ARBA" id="ARBA00023163"/>
    </source>
</evidence>
<dbReference type="PROSITE" id="PS01081">
    <property type="entry name" value="HTH_TETR_1"/>
    <property type="match status" value="1"/>
</dbReference>
<reference evidence="6 7" key="1">
    <citation type="journal article" date="2018" name="Int. J. Syst. Evol. Microbiol.">
        <title>Rubneribacter badeniensis gen. nov., sp. nov. and Enteroscipio rubneri gen. nov., sp. nov., new members of the Eggerthellaceae isolated from human faeces.</title>
        <authorList>
            <person name="Danylec N."/>
            <person name="Gobl A."/>
            <person name="Stoll D.A."/>
            <person name="Hetzer B."/>
            <person name="Kulling S.E."/>
            <person name="Huch M."/>
        </authorList>
    </citation>
    <scope>NUCLEOTIDE SEQUENCE [LARGE SCALE GENOMIC DNA]</scope>
    <source>
        <strain evidence="6 7">ResAG-85</strain>
    </source>
</reference>
<comment type="caution">
    <text evidence="6">The sequence shown here is derived from an EMBL/GenBank/DDBJ whole genome shotgun (WGS) entry which is preliminary data.</text>
</comment>
<protein>
    <recommendedName>
        <fullName evidence="5">HTH tetR-type domain-containing protein</fullName>
    </recommendedName>
</protein>
<dbReference type="InterPro" id="IPR001647">
    <property type="entry name" value="HTH_TetR"/>
</dbReference>
<accession>A0A2K2U5N3</accession>
<dbReference type="PROSITE" id="PS50977">
    <property type="entry name" value="HTH_TETR_2"/>
    <property type="match status" value="1"/>
</dbReference>
<dbReference type="EMBL" id="PPEL01000025">
    <property type="protein sequence ID" value="PNV65542.1"/>
    <property type="molecule type" value="Genomic_DNA"/>
</dbReference>
<evidence type="ECO:0000259" key="5">
    <source>
        <dbReference type="PROSITE" id="PS50977"/>
    </source>
</evidence>
<keyword evidence="7" id="KW-1185">Reference proteome</keyword>
<feature type="DNA-binding region" description="H-T-H motif" evidence="4">
    <location>
        <begin position="94"/>
        <end position="113"/>
    </location>
</feature>
<evidence type="ECO:0000313" key="6">
    <source>
        <dbReference type="EMBL" id="PNV65542.1"/>
    </source>
</evidence>
<dbReference type="InterPro" id="IPR036271">
    <property type="entry name" value="Tet_transcr_reg_TetR-rel_C_sf"/>
</dbReference>
<keyword evidence="3" id="KW-0804">Transcription</keyword>
<keyword evidence="1" id="KW-0805">Transcription regulation</keyword>
<dbReference type="GO" id="GO:0003677">
    <property type="term" value="F:DNA binding"/>
    <property type="evidence" value="ECO:0007669"/>
    <property type="project" value="UniProtKB-UniRule"/>
</dbReference>
<dbReference type="Proteomes" id="UP000236488">
    <property type="component" value="Unassembled WGS sequence"/>
</dbReference>